<accession>A0AAV5HZI8</accession>
<dbReference type="PANTHER" id="PTHR21495">
    <property type="entry name" value="NUCLEOPORIN-RELATED"/>
    <property type="match status" value="1"/>
</dbReference>
<dbReference type="Pfam" id="PF03018">
    <property type="entry name" value="Dirigent"/>
    <property type="match status" value="1"/>
</dbReference>
<evidence type="ECO:0000256" key="1">
    <source>
        <dbReference type="ARBA" id="ARBA00010746"/>
    </source>
</evidence>
<comment type="caution">
    <text evidence="5">The sequence shown here is derived from an EMBL/GenBank/DDBJ whole genome shotgun (WGS) entry which is preliminary data.</text>
</comment>
<reference evidence="5 6" key="1">
    <citation type="journal article" date="2021" name="Commun. Biol.">
        <title>The genome of Shorea leprosula (Dipterocarpaceae) highlights the ecological relevance of drought in aseasonal tropical rainforests.</title>
        <authorList>
            <person name="Ng K.K.S."/>
            <person name="Kobayashi M.J."/>
            <person name="Fawcett J.A."/>
            <person name="Hatakeyama M."/>
            <person name="Paape T."/>
            <person name="Ng C.H."/>
            <person name="Ang C.C."/>
            <person name="Tnah L.H."/>
            <person name="Lee C.T."/>
            <person name="Nishiyama T."/>
            <person name="Sese J."/>
            <person name="O'Brien M.J."/>
            <person name="Copetti D."/>
            <person name="Mohd Noor M.I."/>
            <person name="Ong R.C."/>
            <person name="Putra M."/>
            <person name="Sireger I.Z."/>
            <person name="Indrioko S."/>
            <person name="Kosugi Y."/>
            <person name="Izuno A."/>
            <person name="Isagi Y."/>
            <person name="Lee S.L."/>
            <person name="Shimizu K.K."/>
        </authorList>
    </citation>
    <scope>NUCLEOTIDE SEQUENCE [LARGE SCALE GENOMIC DNA]</scope>
    <source>
        <strain evidence="5">214</strain>
    </source>
</reference>
<keyword evidence="6" id="KW-1185">Reference proteome</keyword>
<proteinExistence type="inferred from homology"/>
<keyword evidence="4" id="KW-0732">Signal</keyword>
<dbReference type="InterPro" id="IPR044859">
    <property type="entry name" value="Allene_oxi_cyc_Dirigent"/>
</dbReference>
<dbReference type="Gene3D" id="2.40.480.10">
    <property type="entry name" value="Allene oxide cyclase-like"/>
    <property type="match status" value="1"/>
</dbReference>
<dbReference type="Proteomes" id="UP001054252">
    <property type="component" value="Unassembled WGS sequence"/>
</dbReference>
<comment type="function">
    <text evidence="4">Dirigent proteins impart stereoselectivity on the phenoxy radical-coupling reaction, yielding optically active lignans from two molecules of coniferyl alcohol in the biosynthesis of lignans, flavonolignans, and alkaloids and thus plays a central role in plant secondary metabolism.</text>
</comment>
<name>A0AAV5HZI8_9ROSI</name>
<evidence type="ECO:0000313" key="5">
    <source>
        <dbReference type="EMBL" id="GKU92220.1"/>
    </source>
</evidence>
<feature type="signal peptide" evidence="4">
    <location>
        <begin position="1"/>
        <end position="28"/>
    </location>
</feature>
<comment type="subcellular location">
    <subcellularLocation>
        <location evidence="4">Secreted</location>
        <location evidence="4">Extracellular space</location>
        <location evidence="4">Apoplast</location>
    </subcellularLocation>
</comment>
<comment type="subunit">
    <text evidence="2 4">Homodimer.</text>
</comment>
<evidence type="ECO:0000256" key="2">
    <source>
        <dbReference type="ARBA" id="ARBA00011738"/>
    </source>
</evidence>
<dbReference type="EMBL" id="BPVZ01000005">
    <property type="protein sequence ID" value="GKU92220.1"/>
    <property type="molecule type" value="Genomic_DNA"/>
</dbReference>
<comment type="similarity">
    <text evidence="1 4">Belongs to the plant dirigent protein family.</text>
</comment>
<gene>
    <name evidence="5" type="ORF">SLEP1_g5979</name>
</gene>
<dbReference type="InterPro" id="IPR004265">
    <property type="entry name" value="Dirigent"/>
</dbReference>
<dbReference type="GO" id="GO:0009699">
    <property type="term" value="P:phenylpropanoid biosynthetic process"/>
    <property type="evidence" value="ECO:0007669"/>
    <property type="project" value="UniProtKB-ARBA"/>
</dbReference>
<protein>
    <recommendedName>
        <fullName evidence="4">Dirigent protein</fullName>
    </recommendedName>
</protein>
<dbReference type="AlphaFoldDB" id="A0AAV5HZI8"/>
<dbReference type="GO" id="GO:0048046">
    <property type="term" value="C:apoplast"/>
    <property type="evidence" value="ECO:0007669"/>
    <property type="project" value="UniProtKB-SubCell"/>
</dbReference>
<feature type="chain" id="PRO_5043110098" description="Dirigent protein" evidence="4">
    <location>
        <begin position="29"/>
        <end position="185"/>
    </location>
</feature>
<organism evidence="5 6">
    <name type="scientific">Rubroshorea leprosula</name>
    <dbReference type="NCBI Taxonomy" id="152421"/>
    <lineage>
        <taxon>Eukaryota</taxon>
        <taxon>Viridiplantae</taxon>
        <taxon>Streptophyta</taxon>
        <taxon>Embryophyta</taxon>
        <taxon>Tracheophyta</taxon>
        <taxon>Spermatophyta</taxon>
        <taxon>Magnoliopsida</taxon>
        <taxon>eudicotyledons</taxon>
        <taxon>Gunneridae</taxon>
        <taxon>Pentapetalae</taxon>
        <taxon>rosids</taxon>
        <taxon>malvids</taxon>
        <taxon>Malvales</taxon>
        <taxon>Dipterocarpaceae</taxon>
        <taxon>Rubroshorea</taxon>
    </lineage>
</organism>
<evidence type="ECO:0000313" key="6">
    <source>
        <dbReference type="Proteomes" id="UP001054252"/>
    </source>
</evidence>
<keyword evidence="3 4" id="KW-0964">Secreted</keyword>
<sequence>MAFSVNQALCNLFFITLFSTFLVNLINGEFAEQSPVVSTERMEKMTQLHFYFHDIIDGESPTAVKIISPDAGYFGETYMADDPLTEGPEPTSKLVGRAQGVYALASKEGAGLLMVMNFAFLEGIYNGSTISVLGRNQIFESVREMPVVGGSGIFRFARGYALAKTFWMSQKGDAVVEYNVSVVHY</sequence>
<keyword evidence="4" id="KW-0052">Apoplast</keyword>
<evidence type="ECO:0000256" key="4">
    <source>
        <dbReference type="RuleBase" id="RU363099"/>
    </source>
</evidence>
<evidence type="ECO:0000256" key="3">
    <source>
        <dbReference type="ARBA" id="ARBA00022525"/>
    </source>
</evidence>